<keyword evidence="5 6" id="KW-0687">Ribonucleoprotein</keyword>
<dbReference type="HAMAP" id="MF_01363">
    <property type="entry name" value="Ribosomal_bL21"/>
    <property type="match status" value="1"/>
</dbReference>
<dbReference type="GO" id="GO:0003735">
    <property type="term" value="F:structural constituent of ribosome"/>
    <property type="evidence" value="ECO:0007669"/>
    <property type="project" value="InterPro"/>
</dbReference>
<dbReference type="PANTHER" id="PTHR21349:SF0">
    <property type="entry name" value="LARGE RIBOSOMAL SUBUNIT PROTEIN BL21M"/>
    <property type="match status" value="1"/>
</dbReference>
<dbReference type="GO" id="GO:0005840">
    <property type="term" value="C:ribosome"/>
    <property type="evidence" value="ECO:0007669"/>
    <property type="project" value="UniProtKB-KW"/>
</dbReference>
<comment type="function">
    <text evidence="6 7">This protein binds to 23S rRNA in the presence of protein L20.</text>
</comment>
<reference evidence="9 10" key="1">
    <citation type="submission" date="2019-08" db="EMBL/GenBank/DDBJ databases">
        <title>Genomes of Subsaximicrobium wynnwilliamsii strains.</title>
        <authorList>
            <person name="Bowman J.P."/>
        </authorList>
    </citation>
    <scope>NUCLEOTIDE SEQUENCE [LARGE SCALE GENOMIC DNA]</scope>
    <source>
        <strain evidence="9 10">2-80-2</strain>
    </source>
</reference>
<dbReference type="PANTHER" id="PTHR21349">
    <property type="entry name" value="50S RIBOSOMAL PROTEIN L21"/>
    <property type="match status" value="1"/>
</dbReference>
<evidence type="ECO:0000256" key="2">
    <source>
        <dbReference type="ARBA" id="ARBA00022730"/>
    </source>
</evidence>
<organism evidence="9 10">
    <name type="scientific">Subsaximicrobium wynnwilliamsii</name>
    <dbReference type="NCBI Taxonomy" id="291179"/>
    <lineage>
        <taxon>Bacteria</taxon>
        <taxon>Pseudomonadati</taxon>
        <taxon>Bacteroidota</taxon>
        <taxon>Flavobacteriia</taxon>
        <taxon>Flavobacteriales</taxon>
        <taxon>Flavobacteriaceae</taxon>
        <taxon>Subsaximicrobium</taxon>
    </lineage>
</organism>
<evidence type="ECO:0000256" key="8">
    <source>
        <dbReference type="SAM" id="MobiDB-lite"/>
    </source>
</evidence>
<feature type="region of interest" description="Disordered" evidence="8">
    <location>
        <begin position="108"/>
        <end position="151"/>
    </location>
</feature>
<dbReference type="AlphaFoldDB" id="A0A5C6ZGV2"/>
<dbReference type="Gene3D" id="1.10.150.20">
    <property type="entry name" value="5' to 3' exonuclease, C-terminal subdomain"/>
    <property type="match status" value="1"/>
</dbReference>
<comment type="similarity">
    <text evidence="1 6 7">Belongs to the bacterial ribosomal protein bL21 family.</text>
</comment>
<dbReference type="Proteomes" id="UP000321578">
    <property type="component" value="Unassembled WGS sequence"/>
</dbReference>
<sequence length="254" mass="27918">MYAIVEIAGQQFKVEKDQKVFVNRLGSDEGSKIDFDSVLLIGDGDNITLGAPAIDGALISAKVLRHLKGDKVIVFKKKRRKGYRVKNGHRQALSEIVIESIVGSGAKKAEKTEKAKPAKTEQAAPVKDTKTSTSPAAKTTPKKETKKEADISENLVTRAEHRADEAQIEINIDKVLHNVGTALKADADDLKMINGIGPAYEERLNELGIYTFEQISKLKAADREELSAVDGITRDKIESEEWVKQAKALLKDKK</sequence>
<dbReference type="RefSeq" id="WP_147086118.1">
    <property type="nucleotide sequence ID" value="NZ_VORM01000006.1"/>
</dbReference>
<dbReference type="GO" id="GO:0005737">
    <property type="term" value="C:cytoplasm"/>
    <property type="evidence" value="ECO:0007669"/>
    <property type="project" value="UniProtKB-ARBA"/>
</dbReference>
<dbReference type="OrthoDB" id="9813334at2"/>
<evidence type="ECO:0000256" key="6">
    <source>
        <dbReference type="HAMAP-Rule" id="MF_01363"/>
    </source>
</evidence>
<dbReference type="InterPro" id="IPR028909">
    <property type="entry name" value="bL21-like"/>
</dbReference>
<feature type="compositionally biased region" description="Low complexity" evidence="8">
    <location>
        <begin position="120"/>
        <end position="139"/>
    </location>
</feature>
<dbReference type="InterPro" id="IPR036164">
    <property type="entry name" value="bL21-like_sf"/>
</dbReference>
<evidence type="ECO:0000256" key="3">
    <source>
        <dbReference type="ARBA" id="ARBA00022884"/>
    </source>
</evidence>
<keyword evidence="4 6" id="KW-0689">Ribosomal protein</keyword>
<dbReference type="GO" id="GO:0006412">
    <property type="term" value="P:translation"/>
    <property type="evidence" value="ECO:0007669"/>
    <property type="project" value="UniProtKB-UniRule"/>
</dbReference>
<dbReference type="InterPro" id="IPR001787">
    <property type="entry name" value="Ribosomal_bL21"/>
</dbReference>
<keyword evidence="3 6" id="KW-0694">RNA-binding</keyword>
<comment type="subunit">
    <text evidence="6">Part of the 50S ribosomal subunit. Contacts protein L20.</text>
</comment>
<feature type="compositionally biased region" description="Basic and acidic residues" evidence="8">
    <location>
        <begin position="141"/>
        <end position="150"/>
    </location>
</feature>
<evidence type="ECO:0000313" key="10">
    <source>
        <dbReference type="Proteomes" id="UP000321578"/>
    </source>
</evidence>
<accession>A0A5C6ZGV2</accession>
<feature type="compositionally biased region" description="Basic and acidic residues" evidence="8">
    <location>
        <begin position="108"/>
        <end position="119"/>
    </location>
</feature>
<keyword evidence="2 6" id="KW-0699">rRNA-binding</keyword>
<gene>
    <name evidence="6 9" type="primary">rplU</name>
    <name evidence="9" type="ORF">ESY86_08210</name>
</gene>
<dbReference type="GO" id="GO:0019843">
    <property type="term" value="F:rRNA binding"/>
    <property type="evidence" value="ECO:0007669"/>
    <property type="project" value="UniProtKB-UniRule"/>
</dbReference>
<dbReference type="GO" id="GO:1990904">
    <property type="term" value="C:ribonucleoprotein complex"/>
    <property type="evidence" value="ECO:0007669"/>
    <property type="project" value="UniProtKB-KW"/>
</dbReference>
<protein>
    <recommendedName>
        <fullName evidence="6">Large ribosomal subunit protein bL21</fullName>
    </recommendedName>
</protein>
<name>A0A5C6ZGV2_9FLAO</name>
<evidence type="ECO:0000256" key="7">
    <source>
        <dbReference type="RuleBase" id="RU000562"/>
    </source>
</evidence>
<dbReference type="InterPro" id="IPR018258">
    <property type="entry name" value="Ribosomal_bL21_CS"/>
</dbReference>
<dbReference type="SUPFAM" id="SSF141091">
    <property type="entry name" value="L21p-like"/>
    <property type="match status" value="1"/>
</dbReference>
<dbReference type="PROSITE" id="PS01169">
    <property type="entry name" value="RIBOSOMAL_L21"/>
    <property type="match status" value="1"/>
</dbReference>
<comment type="caution">
    <text evidence="9">The sequence shown here is derived from an EMBL/GenBank/DDBJ whole genome shotgun (WGS) entry which is preliminary data.</text>
</comment>
<evidence type="ECO:0000256" key="1">
    <source>
        <dbReference type="ARBA" id="ARBA00008563"/>
    </source>
</evidence>
<proteinExistence type="inferred from homology"/>
<dbReference type="Pfam" id="PF00829">
    <property type="entry name" value="Ribosomal_L21p"/>
    <property type="match status" value="1"/>
</dbReference>
<keyword evidence="10" id="KW-1185">Reference proteome</keyword>
<evidence type="ECO:0000256" key="5">
    <source>
        <dbReference type="ARBA" id="ARBA00023274"/>
    </source>
</evidence>
<evidence type="ECO:0000313" key="9">
    <source>
        <dbReference type="EMBL" id="TXD89365.1"/>
    </source>
</evidence>
<evidence type="ECO:0000256" key="4">
    <source>
        <dbReference type="ARBA" id="ARBA00022980"/>
    </source>
</evidence>
<dbReference type="NCBIfam" id="TIGR00061">
    <property type="entry name" value="L21"/>
    <property type="match status" value="1"/>
</dbReference>
<dbReference type="EMBL" id="VORO01000007">
    <property type="protein sequence ID" value="TXD89365.1"/>
    <property type="molecule type" value="Genomic_DNA"/>
</dbReference>
<dbReference type="Pfam" id="PF14520">
    <property type="entry name" value="HHH_5"/>
    <property type="match status" value="1"/>
</dbReference>